<sequence>MFSFSSVTVKAATTTARSSLILRHLSTTTRRMSLPDRMKAIIIPKHGDVDVIELADVPLPTQQPGEALIKVGYAGVNFIDTYMRKGLYPAQSFPFRIGQESSGTVIRPPSDASVLAEEEFKKRGIKEGAKVIARYTGSFAEYISVPWKDVHSLPSNIPLRDGAALIIQGLTALTFATEAHNIQAGETILIHTIAGGLGLILAQIAKARGATVIGTTSTEEKAQFAKTHTGADHIILYTKEDTVKRVLEITQGEGVHAVFDGVGKDTFDSNFEMLRRKGTLVSLGNASGPVPPFAPLKLTPKNIKLLRPTVANYIYTPSEFSHYVETFYSLVSSGVVKVKIFKEYAFTAEGVRQAQIDITGHSTIGKLVVKVSDD</sequence>
<dbReference type="InterPro" id="IPR020843">
    <property type="entry name" value="ER"/>
</dbReference>
<dbReference type="OrthoDB" id="48317at2759"/>
<evidence type="ECO:0000256" key="4">
    <source>
        <dbReference type="ARBA" id="ARBA00070796"/>
    </source>
</evidence>
<dbReference type="FunFam" id="3.40.50.720:FF:000053">
    <property type="entry name" value="Quinone oxidoreductase 1"/>
    <property type="match status" value="1"/>
</dbReference>
<dbReference type="Proteomes" id="UP000757232">
    <property type="component" value="Unassembled WGS sequence"/>
</dbReference>
<dbReference type="InterPro" id="IPR013149">
    <property type="entry name" value="ADH-like_C"/>
</dbReference>
<dbReference type="AlphaFoldDB" id="A0A9Q5HW41"/>
<evidence type="ECO:0000313" key="6">
    <source>
        <dbReference type="EMBL" id="OCB87101.1"/>
    </source>
</evidence>
<gene>
    <name evidence="6" type="ORF">A7U60_g5836</name>
</gene>
<keyword evidence="1" id="KW-0521">NADP</keyword>
<dbReference type="InterPro" id="IPR011032">
    <property type="entry name" value="GroES-like_sf"/>
</dbReference>
<dbReference type="Gene3D" id="3.40.50.720">
    <property type="entry name" value="NAD(P)-binding Rossmann-like Domain"/>
    <property type="match status" value="1"/>
</dbReference>
<evidence type="ECO:0000256" key="1">
    <source>
        <dbReference type="ARBA" id="ARBA00022857"/>
    </source>
</evidence>
<dbReference type="Pfam" id="PF08240">
    <property type="entry name" value="ADH_N"/>
    <property type="match status" value="1"/>
</dbReference>
<reference evidence="6" key="1">
    <citation type="submission" date="2016-06" db="EMBL/GenBank/DDBJ databases">
        <title>Draft Genome sequence of the fungus Inonotus baumii.</title>
        <authorList>
            <person name="Zhu H."/>
            <person name="Lin W."/>
        </authorList>
    </citation>
    <scope>NUCLEOTIDE SEQUENCE</scope>
    <source>
        <strain evidence="6">821</strain>
    </source>
</reference>
<dbReference type="GO" id="GO:0003960">
    <property type="term" value="F:quinone reductase (NADPH) activity"/>
    <property type="evidence" value="ECO:0007669"/>
    <property type="project" value="InterPro"/>
</dbReference>
<dbReference type="SUPFAM" id="SSF50129">
    <property type="entry name" value="GroES-like"/>
    <property type="match status" value="1"/>
</dbReference>
<dbReference type="PANTHER" id="PTHR48106">
    <property type="entry name" value="QUINONE OXIDOREDUCTASE PIG3-RELATED"/>
    <property type="match status" value="1"/>
</dbReference>
<dbReference type="GO" id="GO:0070402">
    <property type="term" value="F:NADPH binding"/>
    <property type="evidence" value="ECO:0007669"/>
    <property type="project" value="TreeGrafter"/>
</dbReference>
<dbReference type="Gene3D" id="3.90.180.10">
    <property type="entry name" value="Medium-chain alcohol dehydrogenases, catalytic domain"/>
    <property type="match status" value="1"/>
</dbReference>
<proteinExistence type="predicted"/>
<feature type="domain" description="Enoyl reductase (ER)" evidence="5">
    <location>
        <begin position="47"/>
        <end position="369"/>
    </location>
</feature>
<organism evidence="6 7">
    <name type="scientific">Sanghuangporus baumii</name>
    <name type="common">Phellinus baumii</name>
    <dbReference type="NCBI Taxonomy" id="108892"/>
    <lineage>
        <taxon>Eukaryota</taxon>
        <taxon>Fungi</taxon>
        <taxon>Dikarya</taxon>
        <taxon>Basidiomycota</taxon>
        <taxon>Agaricomycotina</taxon>
        <taxon>Agaricomycetes</taxon>
        <taxon>Hymenochaetales</taxon>
        <taxon>Hymenochaetaceae</taxon>
        <taxon>Sanghuangporus</taxon>
    </lineage>
</organism>
<dbReference type="GO" id="GO:0035925">
    <property type="term" value="F:mRNA 3'-UTR AU-rich region binding"/>
    <property type="evidence" value="ECO:0007669"/>
    <property type="project" value="TreeGrafter"/>
</dbReference>
<accession>A0A9Q5HW41</accession>
<evidence type="ECO:0000313" key="7">
    <source>
        <dbReference type="Proteomes" id="UP000757232"/>
    </source>
</evidence>
<dbReference type="SUPFAM" id="SSF51735">
    <property type="entry name" value="NAD(P)-binding Rossmann-fold domains"/>
    <property type="match status" value="1"/>
</dbReference>
<protein>
    <recommendedName>
        <fullName evidence="4">Probable quinone oxidoreductase</fullName>
    </recommendedName>
    <alternativeName>
        <fullName evidence="3">NADPH:quinone reductase</fullName>
    </alternativeName>
</protein>
<dbReference type="EMBL" id="LNZH02000195">
    <property type="protein sequence ID" value="OCB87101.1"/>
    <property type="molecule type" value="Genomic_DNA"/>
</dbReference>
<name>A0A9Q5HW41_SANBA</name>
<dbReference type="SMART" id="SM00829">
    <property type="entry name" value="PKS_ER"/>
    <property type="match status" value="1"/>
</dbReference>
<dbReference type="InterPro" id="IPR036291">
    <property type="entry name" value="NAD(P)-bd_dom_sf"/>
</dbReference>
<dbReference type="PANTHER" id="PTHR48106:SF13">
    <property type="entry name" value="QUINONE OXIDOREDUCTASE-RELATED"/>
    <property type="match status" value="1"/>
</dbReference>
<evidence type="ECO:0000256" key="3">
    <source>
        <dbReference type="ARBA" id="ARBA00043088"/>
    </source>
</evidence>
<comment type="caution">
    <text evidence="6">The sequence shown here is derived from an EMBL/GenBank/DDBJ whole genome shotgun (WGS) entry which is preliminary data.</text>
</comment>
<dbReference type="CDD" id="cd05286">
    <property type="entry name" value="QOR2"/>
    <property type="match status" value="1"/>
</dbReference>
<keyword evidence="2" id="KW-0560">Oxidoreductase</keyword>
<evidence type="ECO:0000256" key="2">
    <source>
        <dbReference type="ARBA" id="ARBA00023002"/>
    </source>
</evidence>
<evidence type="ECO:0000259" key="5">
    <source>
        <dbReference type="SMART" id="SM00829"/>
    </source>
</evidence>
<dbReference type="GO" id="GO:0005829">
    <property type="term" value="C:cytosol"/>
    <property type="evidence" value="ECO:0007669"/>
    <property type="project" value="TreeGrafter"/>
</dbReference>
<dbReference type="InterPro" id="IPR013154">
    <property type="entry name" value="ADH-like_N"/>
</dbReference>
<dbReference type="Pfam" id="PF00107">
    <property type="entry name" value="ADH_zinc_N"/>
    <property type="match status" value="1"/>
</dbReference>
<keyword evidence="7" id="KW-1185">Reference proteome</keyword>
<dbReference type="InterPro" id="IPR047618">
    <property type="entry name" value="QOR-like"/>
</dbReference>